<keyword evidence="1" id="KW-0812">Transmembrane</keyword>
<keyword evidence="1" id="KW-0472">Membrane</keyword>
<evidence type="ECO:0000313" key="2">
    <source>
        <dbReference type="EMBL" id="OUN02577.1"/>
    </source>
</evidence>
<organism evidence="2 3">
    <name type="scientific">Alistipes onderdonkii</name>
    <dbReference type="NCBI Taxonomy" id="328813"/>
    <lineage>
        <taxon>Bacteria</taxon>
        <taxon>Pseudomonadati</taxon>
        <taxon>Bacteroidota</taxon>
        <taxon>Bacteroidia</taxon>
        <taxon>Bacteroidales</taxon>
        <taxon>Rikenellaceae</taxon>
        <taxon>Alistipes</taxon>
    </lineage>
</organism>
<sequence>MKNTGIVIVSLVGGLIIGSALTMLFTPQSGAELRKQIKDLIGDEVDKVREKVDEVRGKVEEARCKCDEK</sequence>
<name>A0A1Y3QW01_9BACT</name>
<dbReference type="AlphaFoldDB" id="A0A1Y3QW01"/>
<feature type="transmembrane region" description="Helical" evidence="1">
    <location>
        <begin position="6"/>
        <end position="26"/>
    </location>
</feature>
<evidence type="ECO:0008006" key="4">
    <source>
        <dbReference type="Google" id="ProtNLM"/>
    </source>
</evidence>
<dbReference type="InterPro" id="IPR024623">
    <property type="entry name" value="YtxH"/>
</dbReference>
<proteinExistence type="predicted"/>
<dbReference type="EMBL" id="NFHB01000007">
    <property type="protein sequence ID" value="OUN02577.1"/>
    <property type="molecule type" value="Genomic_DNA"/>
</dbReference>
<dbReference type="Pfam" id="PF12732">
    <property type="entry name" value="YtxH"/>
    <property type="match status" value="1"/>
</dbReference>
<reference evidence="3" key="1">
    <citation type="submission" date="2017-04" db="EMBL/GenBank/DDBJ databases">
        <title>Function of individual gut microbiota members based on whole genome sequencing of pure cultures obtained from chicken caecum.</title>
        <authorList>
            <person name="Medvecky M."/>
            <person name="Cejkova D."/>
            <person name="Polansky O."/>
            <person name="Karasova D."/>
            <person name="Kubasova T."/>
            <person name="Cizek A."/>
            <person name="Rychlik I."/>
        </authorList>
    </citation>
    <scope>NUCLEOTIDE SEQUENCE [LARGE SCALE GENOMIC DNA]</scope>
    <source>
        <strain evidence="3">An90</strain>
    </source>
</reference>
<protein>
    <recommendedName>
        <fullName evidence="4">YtxH domain-containing protein</fullName>
    </recommendedName>
</protein>
<evidence type="ECO:0000256" key="1">
    <source>
        <dbReference type="SAM" id="Phobius"/>
    </source>
</evidence>
<keyword evidence="1" id="KW-1133">Transmembrane helix</keyword>
<dbReference type="RefSeq" id="WP_018697265.1">
    <property type="nucleotide sequence ID" value="NZ_AP025562.1"/>
</dbReference>
<comment type="caution">
    <text evidence="2">The sequence shown here is derived from an EMBL/GenBank/DDBJ whole genome shotgun (WGS) entry which is preliminary data.</text>
</comment>
<gene>
    <name evidence="2" type="ORF">B5G41_11030</name>
</gene>
<dbReference type="Proteomes" id="UP000195772">
    <property type="component" value="Unassembled WGS sequence"/>
</dbReference>
<accession>A0A1Y3QW01</accession>
<evidence type="ECO:0000313" key="3">
    <source>
        <dbReference type="Proteomes" id="UP000195772"/>
    </source>
</evidence>